<gene>
    <name evidence="1" type="ORF">L3Q82_020276</name>
</gene>
<dbReference type="EMBL" id="CM041554">
    <property type="protein sequence ID" value="KAI3351427.1"/>
    <property type="molecule type" value="Genomic_DNA"/>
</dbReference>
<dbReference type="Proteomes" id="UP000831701">
    <property type="component" value="Chromosome 24"/>
</dbReference>
<reference evidence="1" key="1">
    <citation type="submission" date="2022-04" db="EMBL/GenBank/DDBJ databases">
        <title>Jade perch genome.</title>
        <authorList>
            <person name="Chao B."/>
        </authorList>
    </citation>
    <scope>NUCLEOTIDE SEQUENCE</scope>
    <source>
        <strain evidence="1">CB-2022</strain>
    </source>
</reference>
<comment type="caution">
    <text evidence="1">The sequence shown here is derived from an EMBL/GenBank/DDBJ whole genome shotgun (WGS) entry which is preliminary data.</text>
</comment>
<feature type="non-terminal residue" evidence="1">
    <location>
        <position position="147"/>
    </location>
</feature>
<proteinExistence type="predicted"/>
<protein>
    <submittedName>
        <fullName evidence="1">Uncharacterized protein</fullName>
    </submittedName>
</protein>
<accession>A0ACB8V932</accession>
<organism evidence="1 2">
    <name type="scientific">Scortum barcoo</name>
    <name type="common">barcoo grunter</name>
    <dbReference type="NCBI Taxonomy" id="214431"/>
    <lineage>
        <taxon>Eukaryota</taxon>
        <taxon>Metazoa</taxon>
        <taxon>Chordata</taxon>
        <taxon>Craniata</taxon>
        <taxon>Vertebrata</taxon>
        <taxon>Euteleostomi</taxon>
        <taxon>Actinopterygii</taxon>
        <taxon>Neopterygii</taxon>
        <taxon>Teleostei</taxon>
        <taxon>Neoteleostei</taxon>
        <taxon>Acanthomorphata</taxon>
        <taxon>Eupercaria</taxon>
        <taxon>Centrarchiformes</taxon>
        <taxon>Terapontoidei</taxon>
        <taxon>Terapontidae</taxon>
        <taxon>Scortum</taxon>
    </lineage>
</organism>
<evidence type="ECO:0000313" key="1">
    <source>
        <dbReference type="EMBL" id="KAI3351427.1"/>
    </source>
</evidence>
<keyword evidence="2" id="KW-1185">Reference proteome</keyword>
<name>A0ACB8V932_9TELE</name>
<evidence type="ECO:0000313" key="2">
    <source>
        <dbReference type="Proteomes" id="UP000831701"/>
    </source>
</evidence>
<sequence length="147" mass="17159">MTPFRLFSKHALDCGEAKGFVHRIRLPHHTVWPLWHIPGTKNIVADALSRDPFAKTVSHRVITEQYSYLLLKLRVLVMMALLDAHDQWEVAVETRAVELIQSVQYLLSQGQDSLPMFKRRPSRRERAGFDAKAMVLFRQRERLKVQN</sequence>